<dbReference type="Gene3D" id="3.30.70.100">
    <property type="match status" value="2"/>
</dbReference>
<dbReference type="GeneID" id="30035876"/>
<dbReference type="PROSITE" id="PS01047">
    <property type="entry name" value="HMA_1"/>
    <property type="match status" value="1"/>
</dbReference>
<protein>
    <recommendedName>
        <fullName evidence="2">HMA domain-containing protein</fullName>
    </recommendedName>
</protein>
<dbReference type="Proteomes" id="UP000189580">
    <property type="component" value="Chromosome c"/>
</dbReference>
<dbReference type="GO" id="GO:0046872">
    <property type="term" value="F:metal ion binding"/>
    <property type="evidence" value="ECO:0007669"/>
    <property type="project" value="UniProtKB-KW"/>
</dbReference>
<dbReference type="InterPro" id="IPR006121">
    <property type="entry name" value="HMA_dom"/>
</dbReference>
<dbReference type="PANTHER" id="PTHR46594:SF4">
    <property type="entry name" value="P-TYPE CATION-TRANSPORTING ATPASE"/>
    <property type="match status" value="1"/>
</dbReference>
<evidence type="ECO:0000256" key="1">
    <source>
        <dbReference type="ARBA" id="ARBA00022723"/>
    </source>
</evidence>
<dbReference type="OrthoDB" id="432719at2759"/>
<dbReference type="InterPro" id="IPR036163">
    <property type="entry name" value="HMA_dom_sf"/>
</dbReference>
<dbReference type="CDD" id="cd00371">
    <property type="entry name" value="HMA"/>
    <property type="match status" value="2"/>
</dbReference>
<dbReference type="AlphaFoldDB" id="A0A161HGN9"/>
<dbReference type="PANTHER" id="PTHR46594">
    <property type="entry name" value="P-TYPE CATION-TRANSPORTING ATPASE"/>
    <property type="match status" value="1"/>
</dbReference>
<dbReference type="SUPFAM" id="SSF55008">
    <property type="entry name" value="HMA, heavy metal-associated domain"/>
    <property type="match status" value="2"/>
</dbReference>
<accession>A0A161HGN9</accession>
<sequence length="308" mass="34254">MDSRITEVQVSLHDDTVSVVSPKEITSRDIAKVLDKEGFDVIVTDVSEDPEESHHGSSSIWLPSRIRYWQKSRAHLEKCDQCRISKASSESSRSSLKKALHYFEKEKDITDGSSVIHEEDEDMVVVMDASSDATQFRAIYSIGDMTCAACTTAISTTVKEQMPELLDIGVDLINKSAVALVPNKQVALKIQEIINDIGYTCELVELTPVESNKSWRLTASISGMSCMSCVNAIKDQVGPLPYLQEADISLLTNSGTFTINDLKMADELKEKIQDMGYDYDLIEVNEVDYAKNKTSRTVNLSIKGMFCE</sequence>
<dbReference type="RefSeq" id="XP_018733494.1">
    <property type="nucleotide sequence ID" value="XM_018880844.1"/>
</dbReference>
<gene>
    <name evidence="3" type="ORF">AWJ20_3813</name>
</gene>
<dbReference type="EMBL" id="CP014500">
    <property type="protein sequence ID" value="ANB11017.1"/>
    <property type="molecule type" value="Genomic_DNA"/>
</dbReference>
<evidence type="ECO:0000313" key="4">
    <source>
        <dbReference type="Proteomes" id="UP000189580"/>
    </source>
</evidence>
<name>A0A161HGN9_9ASCO</name>
<reference evidence="3 4" key="1">
    <citation type="submission" date="2016-02" db="EMBL/GenBank/DDBJ databases">
        <title>Complete genome sequence and transcriptome regulation of the pentose utilising yeast Sugiyamaella lignohabitans.</title>
        <authorList>
            <person name="Bellasio M."/>
            <person name="Peymann A."/>
            <person name="Valli M."/>
            <person name="Sipitzky M."/>
            <person name="Graf A."/>
            <person name="Sauer M."/>
            <person name="Marx H."/>
            <person name="Mattanovich D."/>
        </authorList>
    </citation>
    <scope>NUCLEOTIDE SEQUENCE [LARGE SCALE GENOMIC DNA]</scope>
    <source>
        <strain evidence="3 4">CBS 10342</strain>
    </source>
</reference>
<organism evidence="3 4">
    <name type="scientific">Sugiyamaella lignohabitans</name>
    <dbReference type="NCBI Taxonomy" id="796027"/>
    <lineage>
        <taxon>Eukaryota</taxon>
        <taxon>Fungi</taxon>
        <taxon>Dikarya</taxon>
        <taxon>Ascomycota</taxon>
        <taxon>Saccharomycotina</taxon>
        <taxon>Dipodascomycetes</taxon>
        <taxon>Dipodascales</taxon>
        <taxon>Trichomonascaceae</taxon>
        <taxon>Sugiyamaella</taxon>
    </lineage>
</organism>
<keyword evidence="4" id="KW-1185">Reference proteome</keyword>
<feature type="domain" description="HMA" evidence="2">
    <location>
        <begin position="215"/>
        <end position="280"/>
    </location>
</feature>
<evidence type="ECO:0000313" key="3">
    <source>
        <dbReference type="EMBL" id="ANB11017.1"/>
    </source>
</evidence>
<dbReference type="InterPro" id="IPR017969">
    <property type="entry name" value="Heavy-metal-associated_CS"/>
</dbReference>
<dbReference type="Pfam" id="PF00403">
    <property type="entry name" value="HMA"/>
    <property type="match status" value="1"/>
</dbReference>
<evidence type="ECO:0000259" key="2">
    <source>
        <dbReference type="PROSITE" id="PS50846"/>
    </source>
</evidence>
<keyword evidence="1" id="KW-0479">Metal-binding</keyword>
<proteinExistence type="predicted"/>
<dbReference type="KEGG" id="slb:AWJ20_3813"/>
<dbReference type="PROSITE" id="PS50846">
    <property type="entry name" value="HMA_2"/>
    <property type="match status" value="1"/>
</dbReference>